<sequence length="179" mass="21444">MPEYNKFIFTDFMWEGSMYRFASLYGIGKLIQRTPVFLKNEVTVHNLQSEVKSVFPYFSERLIYYQKDYAYLCPSFVHKVKFAADCCEYVDPSMLLNVTTRMLEISSLNLQSYKFFHPYQKEIQRIFKYSALNYLKQAHNNFSLLMIGEDKEFLDTINYPTDIKYVNNFTEMPRAEEMF</sequence>
<name>A0A915DP10_9BILA</name>
<keyword evidence="1" id="KW-1185">Reference proteome</keyword>
<evidence type="ECO:0000313" key="1">
    <source>
        <dbReference type="Proteomes" id="UP000887574"/>
    </source>
</evidence>
<accession>A0A915DP10</accession>
<protein>
    <submittedName>
        <fullName evidence="2">Uncharacterized protein</fullName>
    </submittedName>
</protein>
<reference evidence="2" key="1">
    <citation type="submission" date="2022-11" db="UniProtKB">
        <authorList>
            <consortium name="WormBaseParasite"/>
        </authorList>
    </citation>
    <scope>IDENTIFICATION</scope>
</reference>
<dbReference type="PANTHER" id="PTHR22898">
    <property type="entry name" value="UNCHARACTERIZED GLYCOSOL TRANSFERASE-RELATED"/>
    <property type="match status" value="1"/>
</dbReference>
<dbReference type="WBParaSite" id="jg21395">
    <property type="protein sequence ID" value="jg21395"/>
    <property type="gene ID" value="jg21395"/>
</dbReference>
<dbReference type="InterPro" id="IPR052501">
    <property type="entry name" value="Alpha-1-2_FucT"/>
</dbReference>
<evidence type="ECO:0000313" key="2">
    <source>
        <dbReference type="WBParaSite" id="jg21395"/>
    </source>
</evidence>
<proteinExistence type="predicted"/>
<dbReference type="PANTHER" id="PTHR22898:SF3">
    <property type="entry name" value="ALPHA-1,2-FUCOSYLTRANSFERASE-RELATED"/>
    <property type="match status" value="1"/>
</dbReference>
<organism evidence="1 2">
    <name type="scientific">Ditylenchus dipsaci</name>
    <dbReference type="NCBI Taxonomy" id="166011"/>
    <lineage>
        <taxon>Eukaryota</taxon>
        <taxon>Metazoa</taxon>
        <taxon>Ecdysozoa</taxon>
        <taxon>Nematoda</taxon>
        <taxon>Chromadorea</taxon>
        <taxon>Rhabditida</taxon>
        <taxon>Tylenchina</taxon>
        <taxon>Tylenchomorpha</taxon>
        <taxon>Sphaerularioidea</taxon>
        <taxon>Anguinidae</taxon>
        <taxon>Anguininae</taxon>
        <taxon>Ditylenchus</taxon>
    </lineage>
</organism>
<dbReference type="Proteomes" id="UP000887574">
    <property type="component" value="Unplaced"/>
</dbReference>
<dbReference type="AlphaFoldDB" id="A0A915DP10"/>